<name>A0A1B4FEK1_9BURK</name>
<gene>
    <name evidence="1" type="ORF">WS70_09880</name>
</gene>
<evidence type="ECO:0000313" key="2">
    <source>
        <dbReference type="Proteomes" id="UP000062519"/>
    </source>
</evidence>
<organism evidence="1 2">
    <name type="scientific">Burkholderia mayonis</name>
    <dbReference type="NCBI Taxonomy" id="1385591"/>
    <lineage>
        <taxon>Bacteria</taxon>
        <taxon>Pseudomonadati</taxon>
        <taxon>Pseudomonadota</taxon>
        <taxon>Betaproteobacteria</taxon>
        <taxon>Burkholderiales</taxon>
        <taxon>Burkholderiaceae</taxon>
        <taxon>Burkholderia</taxon>
        <taxon>pseudomallei group</taxon>
    </lineage>
</organism>
<dbReference type="EMBL" id="CP013386">
    <property type="protein sequence ID" value="AOJ02094.1"/>
    <property type="molecule type" value="Genomic_DNA"/>
</dbReference>
<dbReference type="KEGG" id="buu:WS70_09880"/>
<evidence type="ECO:0000313" key="1">
    <source>
        <dbReference type="EMBL" id="AOJ02094.1"/>
    </source>
</evidence>
<protein>
    <submittedName>
        <fullName evidence="1">Uncharacterized protein</fullName>
    </submittedName>
</protein>
<reference evidence="1 2" key="1">
    <citation type="submission" date="2015-12" db="EMBL/GenBank/DDBJ databases">
        <title>Diversity of Burkholderia near neighbor genomes.</title>
        <authorList>
            <person name="Sahl J."/>
            <person name="Wagner D."/>
            <person name="Keim P."/>
        </authorList>
    </citation>
    <scope>NUCLEOTIDE SEQUENCE [LARGE SCALE GENOMIC DNA]</scope>
    <source>
        <strain evidence="1 2">BDU6</strain>
    </source>
</reference>
<dbReference type="Proteomes" id="UP000062519">
    <property type="component" value="Chromosome 1"/>
</dbReference>
<sequence length="77" mass="8471">MFGGQDQAADLYPAYGADVGPLTLMEFAGEGLNSGKSSKDLRPFRLASPRSDLFCHHTYINLRNLLAIHLVQQHIGQ</sequence>
<proteinExistence type="predicted"/>
<dbReference type="AlphaFoldDB" id="A0A1B4FEK1"/>
<accession>A0A1B4FEK1</accession>
<keyword evidence="2" id="KW-1185">Reference proteome</keyword>